<reference evidence="1" key="1">
    <citation type="submission" date="2019-08" db="EMBL/GenBank/DDBJ databases">
        <authorList>
            <person name="Kucharzyk K."/>
            <person name="Murdoch R.W."/>
            <person name="Higgins S."/>
            <person name="Loffler F."/>
        </authorList>
    </citation>
    <scope>NUCLEOTIDE SEQUENCE</scope>
</reference>
<organism evidence="1">
    <name type="scientific">bioreactor metagenome</name>
    <dbReference type="NCBI Taxonomy" id="1076179"/>
    <lineage>
        <taxon>unclassified sequences</taxon>
        <taxon>metagenomes</taxon>
        <taxon>ecological metagenomes</taxon>
    </lineage>
</organism>
<evidence type="ECO:0000313" key="1">
    <source>
        <dbReference type="EMBL" id="MPN08774.1"/>
    </source>
</evidence>
<dbReference type="EMBL" id="VSSQ01054865">
    <property type="protein sequence ID" value="MPN08774.1"/>
    <property type="molecule type" value="Genomic_DNA"/>
</dbReference>
<protein>
    <submittedName>
        <fullName evidence="1">Uncharacterized protein</fullName>
    </submittedName>
</protein>
<name>A0A645F837_9ZZZZ</name>
<sequence length="48" mass="4849">MAADIPQGSGAQQGICDGVQKHIGIGVAGQTQFKGDVDSADDQGAIRH</sequence>
<comment type="caution">
    <text evidence="1">The sequence shown here is derived from an EMBL/GenBank/DDBJ whole genome shotgun (WGS) entry which is preliminary data.</text>
</comment>
<dbReference type="AlphaFoldDB" id="A0A645F837"/>
<proteinExistence type="predicted"/>
<accession>A0A645F837</accession>
<gene>
    <name evidence="1" type="ORF">SDC9_156059</name>
</gene>